<name>A0ABV9UDT9_9ACTN</name>
<dbReference type="RefSeq" id="WP_378265610.1">
    <property type="nucleotide sequence ID" value="NZ_JBHSIT010000024.1"/>
</dbReference>
<proteinExistence type="predicted"/>
<keyword evidence="2" id="KW-0732">Signal</keyword>
<dbReference type="Proteomes" id="UP001595872">
    <property type="component" value="Unassembled WGS sequence"/>
</dbReference>
<evidence type="ECO:0008006" key="5">
    <source>
        <dbReference type="Google" id="ProtNLM"/>
    </source>
</evidence>
<gene>
    <name evidence="3" type="ORF">ACFPCY_42770</name>
</gene>
<evidence type="ECO:0000256" key="1">
    <source>
        <dbReference type="SAM" id="MobiDB-lite"/>
    </source>
</evidence>
<accession>A0ABV9UDT9</accession>
<keyword evidence="4" id="KW-1185">Reference proteome</keyword>
<dbReference type="EMBL" id="JBHSIT010000024">
    <property type="protein sequence ID" value="MFC4914068.1"/>
    <property type="molecule type" value="Genomic_DNA"/>
</dbReference>
<reference evidence="4" key="1">
    <citation type="journal article" date="2019" name="Int. J. Syst. Evol. Microbiol.">
        <title>The Global Catalogue of Microorganisms (GCM) 10K type strain sequencing project: providing services to taxonomists for standard genome sequencing and annotation.</title>
        <authorList>
            <consortium name="The Broad Institute Genomics Platform"/>
            <consortium name="The Broad Institute Genome Sequencing Center for Infectious Disease"/>
            <person name="Wu L."/>
            <person name="Ma J."/>
        </authorList>
    </citation>
    <scope>NUCLEOTIDE SEQUENCE [LARGE SCALE GENOMIC DNA]</scope>
    <source>
        <strain evidence="4">KLKA75</strain>
    </source>
</reference>
<evidence type="ECO:0000256" key="2">
    <source>
        <dbReference type="SAM" id="SignalP"/>
    </source>
</evidence>
<organism evidence="3 4">
    <name type="scientific">Actinomadura gamaensis</name>
    <dbReference type="NCBI Taxonomy" id="1763541"/>
    <lineage>
        <taxon>Bacteria</taxon>
        <taxon>Bacillati</taxon>
        <taxon>Actinomycetota</taxon>
        <taxon>Actinomycetes</taxon>
        <taxon>Streptosporangiales</taxon>
        <taxon>Thermomonosporaceae</taxon>
        <taxon>Actinomadura</taxon>
    </lineage>
</organism>
<comment type="caution">
    <text evidence="3">The sequence shown here is derived from an EMBL/GenBank/DDBJ whole genome shotgun (WGS) entry which is preliminary data.</text>
</comment>
<sequence>MRVRHAAVATLGLLSLGPLAAACGTSSASTGKFNPPAEAVQPPVASGTPGQPVPPAPSATVRALPESDPLNLTPLGKPGSWRVTTYYTAVESLHGGAMTAVKGCTSVRCSNGSTPLGSYPADFLRVIRTEGSGRITSGPQKGRFLNWSHSTGYWLDDSTRDPAGRPLKAWESAAADRDVLARGQRFVITACGAGVPAAVCARFRKARWTVTDLFRPGYGGRHHTDVYLGEETDPDFRRYATTLNGASLASF</sequence>
<feature type="region of interest" description="Disordered" evidence="1">
    <location>
        <begin position="27"/>
        <end position="61"/>
    </location>
</feature>
<dbReference type="PROSITE" id="PS51257">
    <property type="entry name" value="PROKAR_LIPOPROTEIN"/>
    <property type="match status" value="1"/>
</dbReference>
<feature type="chain" id="PRO_5047342854" description="Lipoprotein" evidence="2">
    <location>
        <begin position="21"/>
        <end position="251"/>
    </location>
</feature>
<feature type="signal peptide" evidence="2">
    <location>
        <begin position="1"/>
        <end position="20"/>
    </location>
</feature>
<protein>
    <recommendedName>
        <fullName evidence="5">Lipoprotein</fullName>
    </recommendedName>
</protein>
<evidence type="ECO:0000313" key="3">
    <source>
        <dbReference type="EMBL" id="MFC4914068.1"/>
    </source>
</evidence>
<evidence type="ECO:0000313" key="4">
    <source>
        <dbReference type="Proteomes" id="UP001595872"/>
    </source>
</evidence>